<feature type="non-terminal residue" evidence="2">
    <location>
        <position position="26"/>
    </location>
</feature>
<proteinExistence type="predicted"/>
<sequence>MDGDGVEDTEWSERSDGEGWRERRGG</sequence>
<feature type="compositionally biased region" description="Basic and acidic residues" evidence="1">
    <location>
        <begin position="11"/>
        <end position="26"/>
    </location>
</feature>
<feature type="compositionally biased region" description="Acidic residues" evidence="1">
    <location>
        <begin position="1"/>
        <end position="10"/>
    </location>
</feature>
<name>A0A391NVF8_9EUKA</name>
<protein>
    <submittedName>
        <fullName evidence="2">Uncharacterized protein</fullName>
    </submittedName>
</protein>
<gene>
    <name evidence="2" type="ORF">KIPB_012818</name>
</gene>
<reference evidence="2 3" key="1">
    <citation type="journal article" date="2018" name="PLoS ONE">
        <title>The draft genome of Kipferlia bialata reveals reductive genome evolution in fornicate parasites.</title>
        <authorList>
            <person name="Tanifuji G."/>
            <person name="Takabayashi S."/>
            <person name="Kume K."/>
            <person name="Takagi M."/>
            <person name="Nakayama T."/>
            <person name="Kamikawa R."/>
            <person name="Inagaki Y."/>
            <person name="Hashimoto T."/>
        </authorList>
    </citation>
    <scope>NUCLEOTIDE SEQUENCE [LARGE SCALE GENOMIC DNA]</scope>
    <source>
        <strain evidence="2">NY0173</strain>
    </source>
</reference>
<accession>A0A391NVF8</accession>
<evidence type="ECO:0000313" key="3">
    <source>
        <dbReference type="Proteomes" id="UP000265618"/>
    </source>
</evidence>
<dbReference type="EMBL" id="BDIP01005814">
    <property type="protein sequence ID" value="GCA63996.1"/>
    <property type="molecule type" value="Genomic_DNA"/>
</dbReference>
<dbReference type="Proteomes" id="UP000265618">
    <property type="component" value="Unassembled WGS sequence"/>
</dbReference>
<feature type="region of interest" description="Disordered" evidence="1">
    <location>
        <begin position="1"/>
        <end position="26"/>
    </location>
</feature>
<comment type="caution">
    <text evidence="2">The sequence shown here is derived from an EMBL/GenBank/DDBJ whole genome shotgun (WGS) entry which is preliminary data.</text>
</comment>
<organism evidence="2 3">
    <name type="scientific">Kipferlia bialata</name>
    <dbReference type="NCBI Taxonomy" id="797122"/>
    <lineage>
        <taxon>Eukaryota</taxon>
        <taxon>Metamonada</taxon>
        <taxon>Carpediemonas-like organisms</taxon>
        <taxon>Kipferlia</taxon>
    </lineage>
</organism>
<evidence type="ECO:0000256" key="1">
    <source>
        <dbReference type="SAM" id="MobiDB-lite"/>
    </source>
</evidence>
<keyword evidence="3" id="KW-1185">Reference proteome</keyword>
<dbReference type="AlphaFoldDB" id="A0A391NVF8"/>
<evidence type="ECO:0000313" key="2">
    <source>
        <dbReference type="EMBL" id="GCA63996.1"/>
    </source>
</evidence>